<dbReference type="PANTHER" id="PTHR42752:SF1">
    <property type="entry name" value="IMIDAZOLONEPROPIONASE-RELATED"/>
    <property type="match status" value="1"/>
</dbReference>
<feature type="binding site" evidence="5">
    <location>
        <position position="398"/>
    </location>
    <ligand>
        <name>Mn(2+)</name>
        <dbReference type="ChEBI" id="CHEBI:29035"/>
        <label>1</label>
    </ligand>
</feature>
<evidence type="ECO:0000259" key="8">
    <source>
        <dbReference type="Pfam" id="PF01979"/>
    </source>
</evidence>
<dbReference type="CDD" id="cd09988">
    <property type="entry name" value="Formimidoylglutamase"/>
    <property type="match status" value="1"/>
</dbReference>
<comment type="catalytic activity">
    <reaction evidence="5">
        <text>N-formimidoyl-L-glutamate + H2O = formamide + L-glutamate</text>
        <dbReference type="Rhea" id="RHEA:22492"/>
        <dbReference type="ChEBI" id="CHEBI:15377"/>
        <dbReference type="ChEBI" id="CHEBI:16397"/>
        <dbReference type="ChEBI" id="CHEBI:29985"/>
        <dbReference type="ChEBI" id="CHEBI:58928"/>
        <dbReference type="EC" id="3.5.3.8"/>
    </reaction>
</comment>
<accession>A0A447JKU3</accession>
<dbReference type="PROSITE" id="PS51409">
    <property type="entry name" value="ARGINASE_2"/>
    <property type="match status" value="1"/>
</dbReference>
<dbReference type="EMBL" id="LR133909">
    <property type="protein sequence ID" value="VDY43978.1"/>
    <property type="molecule type" value="Genomic_DNA"/>
</dbReference>
<dbReference type="Proteomes" id="UP000281393">
    <property type="component" value="Chromosome"/>
</dbReference>
<dbReference type="InterPro" id="IPR032466">
    <property type="entry name" value="Metal_Hydrolase"/>
</dbReference>
<evidence type="ECO:0000313" key="9">
    <source>
        <dbReference type="EMBL" id="VDY43978.1"/>
    </source>
</evidence>
<dbReference type="Gene3D" id="3.20.20.140">
    <property type="entry name" value="Metal-dependent hydrolases"/>
    <property type="match status" value="1"/>
</dbReference>
<name>A0A447JKU3_SALET</name>
<dbReference type="FunFam" id="3.40.800.10:FF:000010">
    <property type="entry name" value="Formimidoylglutamase"/>
    <property type="match status" value="1"/>
</dbReference>
<proteinExistence type="inferred from homology"/>
<dbReference type="PANTHER" id="PTHR42752">
    <property type="entry name" value="IMIDAZOLONEPROPIONASE"/>
    <property type="match status" value="1"/>
</dbReference>
<dbReference type="SUPFAM" id="SSF51556">
    <property type="entry name" value="Metallo-dependent hydrolases"/>
    <property type="match status" value="1"/>
</dbReference>
<feature type="domain" description="Amidohydrolase-related" evidence="8">
    <location>
        <begin position="46"/>
        <end position="135"/>
    </location>
</feature>
<evidence type="ECO:0000256" key="1">
    <source>
        <dbReference type="ARBA" id="ARBA00022723"/>
    </source>
</evidence>
<dbReference type="NCBIfam" id="TIGR01227">
    <property type="entry name" value="hutG"/>
    <property type="match status" value="1"/>
</dbReference>
<feature type="binding site" evidence="5">
    <location>
        <position position="398"/>
    </location>
    <ligand>
        <name>Mn(2+)</name>
        <dbReference type="ChEBI" id="CHEBI:29035"/>
        <label>2</label>
    </ligand>
</feature>
<evidence type="ECO:0000256" key="6">
    <source>
        <dbReference type="NCBIfam" id="TIGR01227"/>
    </source>
</evidence>
<feature type="binding site" evidence="5">
    <location>
        <position position="400"/>
    </location>
    <ligand>
        <name>Mn(2+)</name>
        <dbReference type="ChEBI" id="CHEBI:29035"/>
        <label>2</label>
    </ligand>
</feature>
<evidence type="ECO:0000256" key="4">
    <source>
        <dbReference type="ARBA" id="ARBA00023211"/>
    </source>
</evidence>
<keyword evidence="4 5" id="KW-0464">Manganese</keyword>
<dbReference type="HAMAP" id="MF_00737">
    <property type="entry name" value="Formimidoylglutam"/>
    <property type="match status" value="1"/>
</dbReference>
<feature type="binding site" evidence="5">
    <location>
        <position position="287"/>
    </location>
    <ligand>
        <name>Mn(2+)</name>
        <dbReference type="ChEBI" id="CHEBI:29035"/>
        <label>1</label>
    </ligand>
</feature>
<sequence length="470" mass="51315">MGGAQLVSRYQGLSADHIEYLDEAGVAAMRDGGTVGVLLPGAFYFLRETQRPPVELLRRYQVPVAVASDFNPGTSPFCSLHLAMNMACVQFGLTPEEAWAGVTRHAARALGRQATHGQIRAGYRANFVVWDAEQPVEIVYEPGVTLYISGYTEEKSHDANGIPASPALWQGRDDSIEAPDARRLFQTVTRSETFSPENWQQKIALMGFACDEGVKRNAGRPGAAGGPDALRKALANMASHQGHERLVDLGNWVAPTPDLEGAQQALRDAVSRCLRAGMRTLVLGGGHETAFGHGAGVLDAFAQESVGIINLDAHLDLRQTDRATSGTPFRQLAQLCDVQSRAFHYACFGVSRAANTQALWREAQWRNVTVVEDLDCHDALAQMTQFIDKVDKIYLTIDLDVLPVWEMPAVSAPAALGVPLIQVLRLIEPVCRSGKLQAADLVEFNPRFDEDGAAARVAARLGWQIAHWWR</sequence>
<evidence type="ECO:0000256" key="7">
    <source>
        <dbReference type="PROSITE-ProRule" id="PRU00742"/>
    </source>
</evidence>
<gene>
    <name evidence="5 9" type="primary">hutG</name>
    <name evidence="9" type="ORF">NCTC7102_04041</name>
</gene>
<organism evidence="9 10">
    <name type="scientific">Salmonella enterica subsp. enterica serovar Daytona</name>
    <dbReference type="NCBI Taxonomy" id="1962639"/>
    <lineage>
        <taxon>Bacteria</taxon>
        <taxon>Pseudomonadati</taxon>
        <taxon>Pseudomonadota</taxon>
        <taxon>Gammaproteobacteria</taxon>
        <taxon>Enterobacterales</taxon>
        <taxon>Enterobacteriaceae</taxon>
        <taxon>Salmonella</taxon>
    </lineage>
</organism>
<feature type="binding site" evidence="5">
    <location>
        <position position="312"/>
    </location>
    <ligand>
        <name>Mn(2+)</name>
        <dbReference type="ChEBI" id="CHEBI:29035"/>
        <label>1</label>
    </ligand>
</feature>
<feature type="binding site" evidence="5">
    <location>
        <position position="316"/>
    </location>
    <ligand>
        <name>Mn(2+)</name>
        <dbReference type="ChEBI" id="CHEBI:29035"/>
        <label>1</label>
    </ligand>
</feature>
<comment type="cofactor">
    <cofactor evidence="5">
        <name>Mn(2+)</name>
        <dbReference type="ChEBI" id="CHEBI:29035"/>
    </cofactor>
    <text evidence="5">Binds 2 manganese ions per subunit.</text>
</comment>
<comment type="function">
    <text evidence="5">Catalyzes the conversion of N-formimidoyl-L-glutamate to L-glutamate and formamide.</text>
</comment>
<dbReference type="AlphaFoldDB" id="A0A447JKU3"/>
<evidence type="ECO:0000256" key="2">
    <source>
        <dbReference type="ARBA" id="ARBA00022801"/>
    </source>
</evidence>
<dbReference type="GO" id="GO:0050480">
    <property type="term" value="F:imidazolonepropionase activity"/>
    <property type="evidence" value="ECO:0007669"/>
    <property type="project" value="TreeGrafter"/>
</dbReference>
<dbReference type="GO" id="GO:0050415">
    <property type="term" value="F:formimidoylglutamase activity"/>
    <property type="evidence" value="ECO:0007669"/>
    <property type="project" value="UniProtKB-UniRule"/>
</dbReference>
<keyword evidence="3 5" id="KW-0369">Histidine metabolism</keyword>
<comment type="similarity">
    <text evidence="5 7">Belongs to the arginase family.</text>
</comment>
<dbReference type="GO" id="GO:0019556">
    <property type="term" value="P:L-histidine catabolic process to glutamate and formamide"/>
    <property type="evidence" value="ECO:0007669"/>
    <property type="project" value="UniProtKB-UniRule"/>
</dbReference>
<dbReference type="InterPro" id="IPR006680">
    <property type="entry name" value="Amidohydro-rel"/>
</dbReference>
<feature type="binding site" evidence="5">
    <location>
        <position position="312"/>
    </location>
    <ligand>
        <name>Mn(2+)</name>
        <dbReference type="ChEBI" id="CHEBI:29035"/>
        <label>2</label>
    </ligand>
</feature>
<dbReference type="Gene3D" id="3.40.800.10">
    <property type="entry name" value="Ureohydrolase domain"/>
    <property type="match status" value="1"/>
</dbReference>
<evidence type="ECO:0000256" key="5">
    <source>
        <dbReference type="HAMAP-Rule" id="MF_00737"/>
    </source>
</evidence>
<dbReference type="GO" id="GO:0019557">
    <property type="term" value="P:L-histidine catabolic process to glutamate and formate"/>
    <property type="evidence" value="ECO:0007669"/>
    <property type="project" value="UniProtKB-UniPathway"/>
</dbReference>
<dbReference type="EC" id="3.5.3.8" evidence="5 6"/>
<dbReference type="SUPFAM" id="SSF52768">
    <property type="entry name" value="Arginase/deacetylase"/>
    <property type="match status" value="1"/>
</dbReference>
<protein>
    <recommendedName>
        <fullName evidence="5 6">Formimidoylglutamase</fullName>
        <ecNumber evidence="5 6">3.5.3.8</ecNumber>
    </recommendedName>
    <alternativeName>
        <fullName evidence="5">Formiminoglutamase</fullName>
    </alternativeName>
    <alternativeName>
        <fullName evidence="5">Formiminoglutamate hydrolase</fullName>
    </alternativeName>
</protein>
<dbReference type="InterPro" id="IPR005920">
    <property type="entry name" value="HutI"/>
</dbReference>
<evidence type="ECO:0000256" key="3">
    <source>
        <dbReference type="ARBA" id="ARBA00022808"/>
    </source>
</evidence>
<dbReference type="InterPro" id="IPR005923">
    <property type="entry name" value="HutG"/>
</dbReference>
<dbReference type="GO" id="GO:0005737">
    <property type="term" value="C:cytoplasm"/>
    <property type="evidence" value="ECO:0007669"/>
    <property type="project" value="InterPro"/>
</dbReference>
<dbReference type="Pfam" id="PF00491">
    <property type="entry name" value="Arginase"/>
    <property type="match status" value="1"/>
</dbReference>
<keyword evidence="2 5" id="KW-0378">Hydrolase</keyword>
<feature type="binding site" evidence="5">
    <location>
        <position position="314"/>
    </location>
    <ligand>
        <name>Mn(2+)</name>
        <dbReference type="ChEBI" id="CHEBI:29035"/>
        <label>2</label>
    </ligand>
</feature>
<reference evidence="9 10" key="1">
    <citation type="submission" date="2018-12" db="EMBL/GenBank/DDBJ databases">
        <authorList>
            <consortium name="Pathogen Informatics"/>
        </authorList>
    </citation>
    <scope>NUCLEOTIDE SEQUENCE [LARGE SCALE GENOMIC DNA]</scope>
    <source>
        <strain evidence="9 10">NCTC7102</strain>
    </source>
</reference>
<evidence type="ECO:0000313" key="10">
    <source>
        <dbReference type="Proteomes" id="UP000281393"/>
    </source>
</evidence>
<comment type="pathway">
    <text evidence="5">Amino-acid degradation; L-histidine degradation into L-glutamate; L-glutamate from N-formimidoyl-L-glutamate (hydrolase route): step 1/1.</text>
</comment>
<dbReference type="InterPro" id="IPR023696">
    <property type="entry name" value="Ureohydrolase_dom_sf"/>
</dbReference>
<dbReference type="GO" id="GO:0030145">
    <property type="term" value="F:manganese ion binding"/>
    <property type="evidence" value="ECO:0007669"/>
    <property type="project" value="UniProtKB-UniRule"/>
</dbReference>
<dbReference type="InterPro" id="IPR006035">
    <property type="entry name" value="Ureohydrolase"/>
</dbReference>
<dbReference type="UniPathway" id="UPA00379">
    <property type="reaction ID" value="UER00552"/>
</dbReference>
<dbReference type="Pfam" id="PF01979">
    <property type="entry name" value="Amidohydro_1"/>
    <property type="match status" value="1"/>
</dbReference>
<keyword evidence="1 5" id="KW-0479">Metal-binding</keyword>